<keyword evidence="1" id="KW-0812">Transmembrane</keyword>
<gene>
    <name evidence="2" type="ORF">GIB67_042895</name>
</gene>
<feature type="transmembrane region" description="Helical" evidence="1">
    <location>
        <begin position="30"/>
        <end position="49"/>
    </location>
</feature>
<evidence type="ECO:0000256" key="1">
    <source>
        <dbReference type="SAM" id="Phobius"/>
    </source>
</evidence>
<sequence>MPDQGYAIRELVIYFNYLCYLRGFKGWSGIDALLSTPIYLVICFVLLFISKPTQTYCYWIKLVARTIIRTTSLLGCDPTYPCTLRYTVRLRVF</sequence>
<keyword evidence="1" id="KW-1133">Transmembrane helix</keyword>
<evidence type="ECO:0000313" key="3">
    <source>
        <dbReference type="Proteomes" id="UP000541444"/>
    </source>
</evidence>
<organism evidence="2 3">
    <name type="scientific">Kingdonia uniflora</name>
    <dbReference type="NCBI Taxonomy" id="39325"/>
    <lineage>
        <taxon>Eukaryota</taxon>
        <taxon>Viridiplantae</taxon>
        <taxon>Streptophyta</taxon>
        <taxon>Embryophyta</taxon>
        <taxon>Tracheophyta</taxon>
        <taxon>Spermatophyta</taxon>
        <taxon>Magnoliopsida</taxon>
        <taxon>Ranunculales</taxon>
        <taxon>Circaeasteraceae</taxon>
        <taxon>Kingdonia</taxon>
    </lineage>
</organism>
<name>A0A7J7P2P7_9MAGN</name>
<accession>A0A7J7P2P7</accession>
<keyword evidence="1" id="KW-0472">Membrane</keyword>
<keyword evidence="3" id="KW-1185">Reference proteome</keyword>
<proteinExistence type="predicted"/>
<reference evidence="2 3" key="1">
    <citation type="journal article" date="2020" name="IScience">
        <title>Genome Sequencing of the Endangered Kingdonia uniflora (Circaeasteraceae, Ranunculales) Reveals Potential Mechanisms of Evolutionary Specialization.</title>
        <authorList>
            <person name="Sun Y."/>
            <person name="Deng T."/>
            <person name="Zhang A."/>
            <person name="Moore M.J."/>
            <person name="Landis J.B."/>
            <person name="Lin N."/>
            <person name="Zhang H."/>
            <person name="Zhang X."/>
            <person name="Huang J."/>
            <person name="Zhang X."/>
            <person name="Sun H."/>
            <person name="Wang H."/>
        </authorList>
    </citation>
    <scope>NUCLEOTIDE SEQUENCE [LARGE SCALE GENOMIC DNA]</scope>
    <source>
        <strain evidence="2">TB1705</strain>
        <tissue evidence="2">Leaf</tissue>
    </source>
</reference>
<dbReference type="AlphaFoldDB" id="A0A7J7P2P7"/>
<protein>
    <submittedName>
        <fullName evidence="2">Uncharacterized protein</fullName>
    </submittedName>
</protein>
<evidence type="ECO:0000313" key="2">
    <source>
        <dbReference type="EMBL" id="KAF6173727.1"/>
    </source>
</evidence>
<comment type="caution">
    <text evidence="2">The sequence shown here is derived from an EMBL/GenBank/DDBJ whole genome shotgun (WGS) entry which is preliminary data.</text>
</comment>
<dbReference type="Proteomes" id="UP000541444">
    <property type="component" value="Unassembled WGS sequence"/>
</dbReference>
<dbReference type="EMBL" id="JACGCM010000325">
    <property type="protein sequence ID" value="KAF6173727.1"/>
    <property type="molecule type" value="Genomic_DNA"/>
</dbReference>